<comment type="caution">
    <text evidence="2">The sequence shown here is derived from an EMBL/GenBank/DDBJ whole genome shotgun (WGS) entry which is preliminary data.</text>
</comment>
<sequence>MSVLKSAGAMLLAAGGLALAAGPALALTVTNQSDQAQEITVDLGNDEPKTKIEAGKSANLACPEGCEVRVTGMSYGLSANDGDKVIVGKDLRLSFADGAQAANGAGDKAGKKTKAN</sequence>
<gene>
    <name evidence="2" type="ORF">GGR24_000892</name>
</gene>
<organism evidence="2 3">
    <name type="scientific">Hansschlegelia beijingensis</name>
    <dbReference type="NCBI Taxonomy" id="1133344"/>
    <lineage>
        <taxon>Bacteria</taxon>
        <taxon>Pseudomonadati</taxon>
        <taxon>Pseudomonadota</taxon>
        <taxon>Alphaproteobacteria</taxon>
        <taxon>Hyphomicrobiales</taxon>
        <taxon>Methylopilaceae</taxon>
        <taxon>Hansschlegelia</taxon>
    </lineage>
</organism>
<feature type="chain" id="PRO_5031428803" description="DUF5666 domain-containing protein" evidence="1">
    <location>
        <begin position="27"/>
        <end position="116"/>
    </location>
</feature>
<name>A0A7W6GG28_9HYPH</name>
<dbReference type="AlphaFoldDB" id="A0A7W6GG28"/>
<evidence type="ECO:0000313" key="2">
    <source>
        <dbReference type="EMBL" id="MBB3972259.1"/>
    </source>
</evidence>
<feature type="signal peptide" evidence="1">
    <location>
        <begin position="1"/>
        <end position="26"/>
    </location>
</feature>
<dbReference type="Proteomes" id="UP000528964">
    <property type="component" value="Unassembled WGS sequence"/>
</dbReference>
<evidence type="ECO:0000313" key="3">
    <source>
        <dbReference type="Proteomes" id="UP000528964"/>
    </source>
</evidence>
<evidence type="ECO:0000256" key="1">
    <source>
        <dbReference type="SAM" id="SignalP"/>
    </source>
</evidence>
<protein>
    <recommendedName>
        <fullName evidence="4">DUF5666 domain-containing protein</fullName>
    </recommendedName>
</protein>
<dbReference type="EMBL" id="JACIDR010000001">
    <property type="protein sequence ID" value="MBB3972259.1"/>
    <property type="molecule type" value="Genomic_DNA"/>
</dbReference>
<proteinExistence type="predicted"/>
<dbReference type="RefSeq" id="WP_183394052.1">
    <property type="nucleotide sequence ID" value="NZ_JACIDR010000001.1"/>
</dbReference>
<keyword evidence="3" id="KW-1185">Reference proteome</keyword>
<keyword evidence="1" id="KW-0732">Signal</keyword>
<evidence type="ECO:0008006" key="4">
    <source>
        <dbReference type="Google" id="ProtNLM"/>
    </source>
</evidence>
<reference evidence="2 3" key="1">
    <citation type="submission" date="2020-08" db="EMBL/GenBank/DDBJ databases">
        <title>Genomic Encyclopedia of Type Strains, Phase IV (KMG-IV): sequencing the most valuable type-strain genomes for metagenomic binning, comparative biology and taxonomic classification.</title>
        <authorList>
            <person name="Goeker M."/>
        </authorList>
    </citation>
    <scope>NUCLEOTIDE SEQUENCE [LARGE SCALE GENOMIC DNA]</scope>
    <source>
        <strain evidence="2 3">DSM 25481</strain>
    </source>
</reference>
<accession>A0A7W6GG28</accession>